<dbReference type="GO" id="GO:0003723">
    <property type="term" value="F:RNA binding"/>
    <property type="evidence" value="ECO:0007669"/>
    <property type="project" value="TreeGrafter"/>
</dbReference>
<dbReference type="Gene3D" id="3.80.10.10">
    <property type="entry name" value="Ribonuclease Inhibitor"/>
    <property type="match status" value="1"/>
</dbReference>
<dbReference type="GO" id="GO:0016973">
    <property type="term" value="P:poly(A)+ mRNA export from nucleus"/>
    <property type="evidence" value="ECO:0007669"/>
    <property type="project" value="TreeGrafter"/>
</dbReference>
<gene>
    <name evidence="2" type="ORF">EB796_006793</name>
</gene>
<dbReference type="PROSITE" id="PS51450">
    <property type="entry name" value="LRR"/>
    <property type="match status" value="1"/>
</dbReference>
<dbReference type="Pfam" id="PF24048">
    <property type="entry name" value="LRR_NXF1-5"/>
    <property type="match status" value="1"/>
</dbReference>
<evidence type="ECO:0000313" key="2">
    <source>
        <dbReference type="EMBL" id="KAF6034901.1"/>
    </source>
</evidence>
<evidence type="ECO:0000259" key="1">
    <source>
        <dbReference type="Pfam" id="PF24048"/>
    </source>
</evidence>
<dbReference type="InterPro" id="IPR032675">
    <property type="entry name" value="LRR_dom_sf"/>
</dbReference>
<accession>A0A7J7KAM6</accession>
<evidence type="ECO:0000313" key="3">
    <source>
        <dbReference type="Proteomes" id="UP000593567"/>
    </source>
</evidence>
<reference evidence="2" key="1">
    <citation type="submission" date="2020-06" db="EMBL/GenBank/DDBJ databases">
        <title>Draft genome of Bugula neritina, a colonial animal packing powerful symbionts and potential medicines.</title>
        <authorList>
            <person name="Rayko M."/>
        </authorList>
    </citation>
    <scope>NUCLEOTIDE SEQUENCE [LARGE SCALE GENOMIC DNA]</scope>
    <source>
        <strain evidence="2">Kwan_BN1</strain>
    </source>
</reference>
<feature type="domain" description="NXF1/2/3/5-like leucine-rich repeat" evidence="1">
    <location>
        <begin position="36"/>
        <end position="137"/>
    </location>
</feature>
<dbReference type="GO" id="GO:0005634">
    <property type="term" value="C:nucleus"/>
    <property type="evidence" value="ECO:0007669"/>
    <property type="project" value="TreeGrafter"/>
</dbReference>
<dbReference type="OrthoDB" id="25872at2759"/>
<protein>
    <recommendedName>
        <fullName evidence="1">NXF1/2/3/5-like leucine-rich repeat domain-containing protein</fullName>
    </recommendedName>
</protein>
<dbReference type="AlphaFoldDB" id="A0A7J7KAM6"/>
<dbReference type="PANTHER" id="PTHR10662:SF22">
    <property type="entry name" value="NUCLEAR RNA EXPORT FACTOR 1"/>
    <property type="match status" value="1"/>
</dbReference>
<sequence>MPNGFKMMVTVRQETPPVPKVVEGALMEKLLSTMNELYNIENKVLDLSALHKHESNLKPDFLPLNRPQVMTSVVSIICEHIAQDLVALNLSNNRLSSLVHLRRLCPPPSTCRARSLNNPELRESELDRLKVWNLTEIN</sequence>
<dbReference type="InterPro" id="IPR001611">
    <property type="entry name" value="Leu-rich_rpt"/>
</dbReference>
<dbReference type="PANTHER" id="PTHR10662">
    <property type="entry name" value="NUCLEAR RNA EXPORT FACTOR"/>
    <property type="match status" value="1"/>
</dbReference>
<organism evidence="2 3">
    <name type="scientific">Bugula neritina</name>
    <name type="common">Brown bryozoan</name>
    <name type="synonym">Sertularia neritina</name>
    <dbReference type="NCBI Taxonomy" id="10212"/>
    <lineage>
        <taxon>Eukaryota</taxon>
        <taxon>Metazoa</taxon>
        <taxon>Spiralia</taxon>
        <taxon>Lophotrochozoa</taxon>
        <taxon>Bryozoa</taxon>
        <taxon>Gymnolaemata</taxon>
        <taxon>Cheilostomatida</taxon>
        <taxon>Flustrina</taxon>
        <taxon>Buguloidea</taxon>
        <taxon>Bugulidae</taxon>
        <taxon>Bugula</taxon>
    </lineage>
</organism>
<dbReference type="Proteomes" id="UP000593567">
    <property type="component" value="Unassembled WGS sequence"/>
</dbReference>
<proteinExistence type="predicted"/>
<comment type="caution">
    <text evidence="2">The sequence shown here is derived from an EMBL/GenBank/DDBJ whole genome shotgun (WGS) entry which is preliminary data.</text>
</comment>
<name>A0A7J7KAM6_BUGNE</name>
<dbReference type="InterPro" id="IPR057125">
    <property type="entry name" value="NXF1/2/3/5-like_LRR"/>
</dbReference>
<keyword evidence="3" id="KW-1185">Reference proteome</keyword>
<dbReference type="EMBL" id="VXIV02000972">
    <property type="protein sequence ID" value="KAF6034901.1"/>
    <property type="molecule type" value="Genomic_DNA"/>
</dbReference>
<dbReference type="InterPro" id="IPR030217">
    <property type="entry name" value="NXF_fam"/>
</dbReference>